<feature type="compositionally biased region" description="Basic and acidic residues" evidence="6">
    <location>
        <begin position="372"/>
        <end position="383"/>
    </location>
</feature>
<dbReference type="OrthoDB" id="6513151at2759"/>
<dbReference type="GO" id="GO:0004674">
    <property type="term" value="F:protein serine/threonine kinase activity"/>
    <property type="evidence" value="ECO:0007669"/>
    <property type="project" value="UniProtKB-KW"/>
</dbReference>
<evidence type="ECO:0000256" key="1">
    <source>
        <dbReference type="ARBA" id="ARBA00022527"/>
    </source>
</evidence>
<protein>
    <submittedName>
        <fullName evidence="8">Serine threonine protein kinase</fullName>
    </submittedName>
</protein>
<dbReference type="InterPro" id="IPR000719">
    <property type="entry name" value="Prot_kinase_dom"/>
</dbReference>
<evidence type="ECO:0000256" key="4">
    <source>
        <dbReference type="ARBA" id="ARBA00022777"/>
    </source>
</evidence>
<keyword evidence="2" id="KW-0808">Transferase</keyword>
<dbReference type="Proteomes" id="UP000037460">
    <property type="component" value="Unassembled WGS sequence"/>
</dbReference>
<keyword evidence="9" id="KW-1185">Reference proteome</keyword>
<organism evidence="8 9">
    <name type="scientific">Chrysochromulina tobinii</name>
    <dbReference type="NCBI Taxonomy" id="1460289"/>
    <lineage>
        <taxon>Eukaryota</taxon>
        <taxon>Haptista</taxon>
        <taxon>Haptophyta</taxon>
        <taxon>Prymnesiophyceae</taxon>
        <taxon>Prymnesiales</taxon>
        <taxon>Chrysochromulinaceae</taxon>
        <taxon>Chrysochromulina</taxon>
    </lineage>
</organism>
<evidence type="ECO:0000259" key="7">
    <source>
        <dbReference type="PROSITE" id="PS50011"/>
    </source>
</evidence>
<dbReference type="GO" id="GO:0005634">
    <property type="term" value="C:nucleus"/>
    <property type="evidence" value="ECO:0007669"/>
    <property type="project" value="TreeGrafter"/>
</dbReference>
<evidence type="ECO:0000256" key="6">
    <source>
        <dbReference type="SAM" id="MobiDB-lite"/>
    </source>
</evidence>
<keyword evidence="1" id="KW-0723">Serine/threonine-protein kinase</keyword>
<dbReference type="PROSITE" id="PS00108">
    <property type="entry name" value="PROTEIN_KINASE_ST"/>
    <property type="match status" value="1"/>
</dbReference>
<dbReference type="EMBL" id="JWZX01002608">
    <property type="protein sequence ID" value="KOO28178.1"/>
    <property type="molecule type" value="Genomic_DNA"/>
</dbReference>
<accession>A0A0M0JPJ3</accession>
<feature type="domain" description="Protein kinase" evidence="7">
    <location>
        <begin position="30"/>
        <end position="315"/>
    </location>
</feature>
<proteinExistence type="predicted"/>
<sequence>MNKTLPAPSADVLRALGVTLVAPGPAHHTSSPLTPLKTGGFKTVYAGKLDSTQEEVVVTVEVVQHCPHHFETHAVEQAITERIATEPPHPNVVALKAPPLERDGKLYMVLERCAQEVFDVLIDAGAPARGVGESTVRDYFVQAAAGLLHMHTLGVAHRDIKLENMLLTKAGVVKLIDFGLGHMAAVPASSDDLFDMASDRELGSRAYQAPEVREAAKGATRYDTRAADVWSLGVCLFALATGYWPLREASSNDWRFKKLIEAQAKGASSCETIFGWYKRSTSDTAPELRELIDCMLLVEPLARPTMKQVLEASWLQGAGNLILEAQPRYENEVTRARAPKAAPKTATDASERLYFQALVLDCADVAFDNVQRAEETQSPRSEEAQSPPLLEAPSPQDDDNDDDKNRGDLRQQLFRGCHDKAVEWEESSSHSTFSSADSTHIKLSSYQSSSSSAGSGPPMICRQAFTL</sequence>
<evidence type="ECO:0000256" key="2">
    <source>
        <dbReference type="ARBA" id="ARBA00022679"/>
    </source>
</evidence>
<reference evidence="9" key="1">
    <citation type="journal article" date="2015" name="PLoS Genet.">
        <title>Genome Sequence and Transcriptome Analyses of Chrysochromulina tobin: Metabolic Tools for Enhanced Algal Fitness in the Prominent Order Prymnesiales (Haptophyceae).</title>
        <authorList>
            <person name="Hovde B.T."/>
            <person name="Deodato C.R."/>
            <person name="Hunsperger H.M."/>
            <person name="Ryken S.A."/>
            <person name="Yost W."/>
            <person name="Jha R.K."/>
            <person name="Patterson J."/>
            <person name="Monnat R.J. Jr."/>
            <person name="Barlow S.B."/>
            <person name="Starkenburg S.R."/>
            <person name="Cattolico R.A."/>
        </authorList>
    </citation>
    <scope>NUCLEOTIDE SEQUENCE</scope>
    <source>
        <strain evidence="9">CCMP291</strain>
    </source>
</reference>
<dbReference type="PANTHER" id="PTHR24345:SF91">
    <property type="entry name" value="SERINE_THREONINE-PROTEIN KINASE PLK4"/>
    <property type="match status" value="1"/>
</dbReference>
<evidence type="ECO:0000313" key="8">
    <source>
        <dbReference type="EMBL" id="KOO28178.1"/>
    </source>
</evidence>
<dbReference type="InterPro" id="IPR008271">
    <property type="entry name" value="Ser/Thr_kinase_AS"/>
</dbReference>
<dbReference type="SUPFAM" id="SSF56112">
    <property type="entry name" value="Protein kinase-like (PK-like)"/>
    <property type="match status" value="1"/>
</dbReference>
<gene>
    <name evidence="8" type="ORF">Ctob_011165</name>
</gene>
<dbReference type="Gene3D" id="1.10.510.10">
    <property type="entry name" value="Transferase(Phosphotransferase) domain 1"/>
    <property type="match status" value="1"/>
</dbReference>
<dbReference type="SMART" id="SM00220">
    <property type="entry name" value="S_TKc"/>
    <property type="match status" value="1"/>
</dbReference>
<dbReference type="PANTHER" id="PTHR24345">
    <property type="entry name" value="SERINE/THREONINE-PROTEIN KINASE PLK"/>
    <property type="match status" value="1"/>
</dbReference>
<comment type="caution">
    <text evidence="8">The sequence shown here is derived from an EMBL/GenBank/DDBJ whole genome shotgun (WGS) entry which is preliminary data.</text>
</comment>
<feature type="compositionally biased region" description="Low complexity" evidence="6">
    <location>
        <begin position="429"/>
        <end position="455"/>
    </location>
</feature>
<evidence type="ECO:0000256" key="5">
    <source>
        <dbReference type="ARBA" id="ARBA00022840"/>
    </source>
</evidence>
<keyword evidence="3" id="KW-0547">Nucleotide-binding</keyword>
<feature type="region of interest" description="Disordered" evidence="6">
    <location>
        <begin position="425"/>
        <end position="458"/>
    </location>
</feature>
<dbReference type="PROSITE" id="PS50011">
    <property type="entry name" value="PROTEIN_KINASE_DOM"/>
    <property type="match status" value="1"/>
</dbReference>
<keyword evidence="4 8" id="KW-0418">Kinase</keyword>
<dbReference type="InterPro" id="IPR011009">
    <property type="entry name" value="Kinase-like_dom_sf"/>
</dbReference>
<evidence type="ECO:0000313" key="9">
    <source>
        <dbReference type="Proteomes" id="UP000037460"/>
    </source>
</evidence>
<feature type="region of interest" description="Disordered" evidence="6">
    <location>
        <begin position="372"/>
        <end position="407"/>
    </location>
</feature>
<dbReference type="AlphaFoldDB" id="A0A0M0JPJ3"/>
<keyword evidence="5" id="KW-0067">ATP-binding</keyword>
<name>A0A0M0JPJ3_9EUKA</name>
<dbReference type="Pfam" id="PF00069">
    <property type="entry name" value="Pkinase"/>
    <property type="match status" value="1"/>
</dbReference>
<evidence type="ECO:0000256" key="3">
    <source>
        <dbReference type="ARBA" id="ARBA00022741"/>
    </source>
</evidence>
<dbReference type="GO" id="GO:0005524">
    <property type="term" value="F:ATP binding"/>
    <property type="evidence" value="ECO:0007669"/>
    <property type="project" value="UniProtKB-KW"/>
</dbReference>